<comment type="caution">
    <text evidence="2">The sequence shown here is derived from an EMBL/GenBank/DDBJ whole genome shotgun (WGS) entry which is preliminary data.</text>
</comment>
<feature type="chain" id="PRO_5047058144" description="Lipoprotein" evidence="1">
    <location>
        <begin position="19"/>
        <end position="148"/>
    </location>
</feature>
<proteinExistence type="predicted"/>
<dbReference type="Proteomes" id="UP001148125">
    <property type="component" value="Unassembled WGS sequence"/>
</dbReference>
<feature type="signal peptide" evidence="1">
    <location>
        <begin position="1"/>
        <end position="18"/>
    </location>
</feature>
<evidence type="ECO:0000313" key="2">
    <source>
        <dbReference type="EMBL" id="MDE5413261.1"/>
    </source>
</evidence>
<sequence>MQPKSVLLTLMLSCILFAGCSFGEYESKKMETISGLKADQEGQYYMYVFFDFPHDEVPPPPDKRGVVDDKLERQYEVYENMMRLDPLLKVHQFGVKSADRVPEQVDFLNIKEFPTFVIFDDKGVVFLSTDMSETEKFLETLPDIELKN</sequence>
<keyword evidence="3" id="KW-1185">Reference proteome</keyword>
<organism evidence="2 3">
    <name type="scientific">Alkalihalobacterium chitinilyticum</name>
    <dbReference type="NCBI Taxonomy" id="2980103"/>
    <lineage>
        <taxon>Bacteria</taxon>
        <taxon>Bacillati</taxon>
        <taxon>Bacillota</taxon>
        <taxon>Bacilli</taxon>
        <taxon>Bacillales</taxon>
        <taxon>Bacillaceae</taxon>
        <taxon>Alkalihalobacterium</taxon>
    </lineage>
</organism>
<dbReference type="PROSITE" id="PS51257">
    <property type="entry name" value="PROKAR_LIPOPROTEIN"/>
    <property type="match status" value="1"/>
</dbReference>
<evidence type="ECO:0000256" key="1">
    <source>
        <dbReference type="SAM" id="SignalP"/>
    </source>
</evidence>
<dbReference type="EMBL" id="JAOTPO010000004">
    <property type="protein sequence ID" value="MDE5413261.1"/>
    <property type="molecule type" value="Genomic_DNA"/>
</dbReference>
<keyword evidence="1" id="KW-0732">Signal</keyword>
<accession>A0ABT5VCT0</accession>
<name>A0ABT5VCT0_9BACI</name>
<gene>
    <name evidence="2" type="ORF">N7Z68_07670</name>
</gene>
<evidence type="ECO:0008006" key="4">
    <source>
        <dbReference type="Google" id="ProtNLM"/>
    </source>
</evidence>
<evidence type="ECO:0000313" key="3">
    <source>
        <dbReference type="Proteomes" id="UP001148125"/>
    </source>
</evidence>
<reference evidence="2" key="1">
    <citation type="submission" date="2024-05" db="EMBL/GenBank/DDBJ databases">
        <title>Alkalihalobacillus sp. strain MEB203 novel alkaliphilic bacterium from Lonar Lake, India.</title>
        <authorList>
            <person name="Joshi A."/>
            <person name="Thite S."/>
            <person name="Mengade P."/>
        </authorList>
    </citation>
    <scope>NUCLEOTIDE SEQUENCE</scope>
    <source>
        <strain evidence="2">MEB 203</strain>
    </source>
</reference>
<protein>
    <recommendedName>
        <fullName evidence="4">Lipoprotein</fullName>
    </recommendedName>
</protein>